<dbReference type="Gene3D" id="2.30.240.10">
    <property type="entry name" value="At5g01610-like"/>
    <property type="match status" value="1"/>
</dbReference>
<dbReference type="Proteomes" id="UP000631114">
    <property type="component" value="Unassembled WGS sequence"/>
</dbReference>
<organism evidence="2 3">
    <name type="scientific">Coptis chinensis</name>
    <dbReference type="NCBI Taxonomy" id="261450"/>
    <lineage>
        <taxon>Eukaryota</taxon>
        <taxon>Viridiplantae</taxon>
        <taxon>Streptophyta</taxon>
        <taxon>Embryophyta</taxon>
        <taxon>Tracheophyta</taxon>
        <taxon>Spermatophyta</taxon>
        <taxon>Magnoliopsida</taxon>
        <taxon>Ranunculales</taxon>
        <taxon>Ranunculaceae</taxon>
        <taxon>Coptidoideae</taxon>
        <taxon>Coptis</taxon>
    </lineage>
</organism>
<feature type="domain" description="PSMD12/CSN4-like N-terminal" evidence="1">
    <location>
        <begin position="219"/>
        <end position="272"/>
    </location>
</feature>
<reference evidence="2 3" key="1">
    <citation type="submission" date="2020-10" db="EMBL/GenBank/DDBJ databases">
        <title>The Coptis chinensis genome and diversification of protoberbering-type alkaloids.</title>
        <authorList>
            <person name="Wang B."/>
            <person name="Shu S."/>
            <person name="Song C."/>
            <person name="Liu Y."/>
        </authorList>
    </citation>
    <scope>NUCLEOTIDE SEQUENCE [LARGE SCALE GENOMIC DNA]</scope>
    <source>
        <strain evidence="2">HL-2020</strain>
        <tissue evidence="2">Leaf</tissue>
    </source>
</reference>
<dbReference type="PANTHER" id="PTHR10855:SF1">
    <property type="entry name" value="26S PROTEASOME NON-ATPASE REGULATORY SUBUNIT 12"/>
    <property type="match status" value="1"/>
</dbReference>
<dbReference type="GO" id="GO:0005737">
    <property type="term" value="C:cytoplasm"/>
    <property type="evidence" value="ECO:0007669"/>
    <property type="project" value="TreeGrafter"/>
</dbReference>
<evidence type="ECO:0000313" key="3">
    <source>
        <dbReference type="Proteomes" id="UP000631114"/>
    </source>
</evidence>
<sequence length="272" mass="30253">MAEKEGGIVKKGHEEGTKMAIALLEEFGLPLGLLPLENITEVGFVRTTGYMWIIQEKKVEHNFKIVSKLVSYDTEIQGVDLVNNRKPVLCVLVLNLVEALLLILESHLKVPTSIPTSTYVVFLAELKYFWNTSSVDAQQIVRCRDAGRGSAEDGLVSLKSAQVMASKLVNFGSMVKEGAPQSRRKFEQIIPTARVLFSLKSTFQTFDSMEGGDNLDAQIESLLNVEKQSRLAENVFATKKAVIDIIQLCSGARAWKTLNERILILSKRRGQI</sequence>
<dbReference type="Pfam" id="PF22241">
    <property type="entry name" value="PSMD12-CSN4_N"/>
    <property type="match status" value="1"/>
</dbReference>
<protein>
    <recommendedName>
        <fullName evidence="1">PSMD12/CSN4-like N-terminal domain-containing protein</fullName>
    </recommendedName>
</protein>
<evidence type="ECO:0000313" key="2">
    <source>
        <dbReference type="EMBL" id="KAF9607464.1"/>
    </source>
</evidence>
<dbReference type="InterPro" id="IPR054559">
    <property type="entry name" value="PSMD12-CSN4-like_N"/>
</dbReference>
<dbReference type="OrthoDB" id="268763at2759"/>
<dbReference type="InterPro" id="IPR007493">
    <property type="entry name" value="DUF538"/>
</dbReference>
<dbReference type="GO" id="GO:0008541">
    <property type="term" value="C:proteasome regulatory particle, lid subcomplex"/>
    <property type="evidence" value="ECO:0007669"/>
    <property type="project" value="TreeGrafter"/>
</dbReference>
<dbReference type="PANTHER" id="PTHR10855">
    <property type="entry name" value="26S PROTEASOME NON-ATPASE REGULATORY SUBUNIT 12/COP9 SIGNALOSOME COMPLEX SUBUNIT 4"/>
    <property type="match status" value="1"/>
</dbReference>
<comment type="caution">
    <text evidence="2">The sequence shown here is derived from an EMBL/GenBank/DDBJ whole genome shotgun (WGS) entry which is preliminary data.</text>
</comment>
<dbReference type="AlphaFoldDB" id="A0A835LY51"/>
<dbReference type="InterPro" id="IPR040134">
    <property type="entry name" value="PSMD12/CSN4"/>
</dbReference>
<proteinExistence type="predicted"/>
<dbReference type="SUPFAM" id="SSF141562">
    <property type="entry name" value="At5g01610-like"/>
    <property type="match status" value="1"/>
</dbReference>
<keyword evidence="3" id="KW-1185">Reference proteome</keyword>
<evidence type="ECO:0000259" key="1">
    <source>
        <dbReference type="Pfam" id="PF22241"/>
    </source>
</evidence>
<dbReference type="EMBL" id="JADFTS010000005">
    <property type="protein sequence ID" value="KAF9607464.1"/>
    <property type="molecule type" value="Genomic_DNA"/>
</dbReference>
<dbReference type="Pfam" id="PF04398">
    <property type="entry name" value="DUF538"/>
    <property type="match status" value="1"/>
</dbReference>
<gene>
    <name evidence="2" type="ORF">IFM89_035602</name>
</gene>
<dbReference type="InterPro" id="IPR036758">
    <property type="entry name" value="At5g01610-like"/>
</dbReference>
<name>A0A835LY51_9MAGN</name>
<accession>A0A835LY51</accession>